<accession>A0A0F9IB15</accession>
<dbReference type="InterPro" id="IPR007939">
    <property type="entry name" value="Cu-R_B_prcur"/>
</dbReference>
<sequence length="253" mass="28284">MENTKISGRHKLTISSLCLGLFAMFATVQHADAQVMDEEKFGTVTVDQLEIRNNDSGGNTLNWDIQGWYGGDRDKLWVKTEGASTTSSTKEGDAELQLLYSRMIAPFWDVQFGVRHDLKFGPGPNLNRTYAVVGLQGLAPYWFEVEPALFVSEKGDVSARFQGTYDLLFTQRLIAQGRFETSAALQDDPEFDIGSGFNNVGVGIRLRYEITREFAPYVGVSWKRSLGNTADLIRAKGNNIDNTSVNFGIRMRF</sequence>
<dbReference type="Pfam" id="PF05275">
    <property type="entry name" value="CopB"/>
    <property type="match status" value="1"/>
</dbReference>
<comment type="caution">
    <text evidence="1">The sequence shown here is derived from an EMBL/GenBank/DDBJ whole genome shotgun (WGS) entry which is preliminary data.</text>
</comment>
<dbReference type="AlphaFoldDB" id="A0A0F9IB15"/>
<dbReference type="GO" id="GO:0009279">
    <property type="term" value="C:cell outer membrane"/>
    <property type="evidence" value="ECO:0007669"/>
    <property type="project" value="InterPro"/>
</dbReference>
<name>A0A0F9IB15_9ZZZZ</name>
<dbReference type="GO" id="GO:0005507">
    <property type="term" value="F:copper ion binding"/>
    <property type="evidence" value="ECO:0007669"/>
    <property type="project" value="InterPro"/>
</dbReference>
<gene>
    <name evidence="1" type="ORF">LCGC14_1601410</name>
</gene>
<organism evidence="1">
    <name type="scientific">marine sediment metagenome</name>
    <dbReference type="NCBI Taxonomy" id="412755"/>
    <lineage>
        <taxon>unclassified sequences</taxon>
        <taxon>metagenomes</taxon>
        <taxon>ecological metagenomes</taxon>
    </lineage>
</organism>
<reference evidence="1" key="1">
    <citation type="journal article" date="2015" name="Nature">
        <title>Complex archaea that bridge the gap between prokaryotes and eukaryotes.</title>
        <authorList>
            <person name="Spang A."/>
            <person name="Saw J.H."/>
            <person name="Jorgensen S.L."/>
            <person name="Zaremba-Niedzwiedzka K."/>
            <person name="Martijn J."/>
            <person name="Lind A.E."/>
            <person name="van Eijk R."/>
            <person name="Schleper C."/>
            <person name="Guy L."/>
            <person name="Ettema T.J."/>
        </authorList>
    </citation>
    <scope>NUCLEOTIDE SEQUENCE</scope>
</reference>
<proteinExistence type="predicted"/>
<evidence type="ECO:0008006" key="2">
    <source>
        <dbReference type="Google" id="ProtNLM"/>
    </source>
</evidence>
<evidence type="ECO:0000313" key="1">
    <source>
        <dbReference type="EMBL" id="KKM24806.1"/>
    </source>
</evidence>
<protein>
    <recommendedName>
        <fullName evidence="2">Copper resistance protein B</fullName>
    </recommendedName>
</protein>
<dbReference type="GO" id="GO:0006878">
    <property type="term" value="P:intracellular copper ion homeostasis"/>
    <property type="evidence" value="ECO:0007669"/>
    <property type="project" value="InterPro"/>
</dbReference>
<dbReference type="EMBL" id="LAZR01012846">
    <property type="protein sequence ID" value="KKM24806.1"/>
    <property type="molecule type" value="Genomic_DNA"/>
</dbReference>